<feature type="compositionally biased region" description="Basic and acidic residues" evidence="1">
    <location>
        <begin position="30"/>
        <end position="44"/>
    </location>
</feature>
<sequence length="123" mass="14183">MARHQNQGKRPQGVRKRPQERVRRSPRLSRLHEQIQSKDRKTEQNHSYPSPAPQNPLASPQAKYQKQKRSREAEDALHIPAEHIVKRPRTSLAAVGNIPIQESASNGCEHNINSIDYWRKEGI</sequence>
<evidence type="ECO:0000256" key="1">
    <source>
        <dbReference type="SAM" id="MobiDB-lite"/>
    </source>
</evidence>
<evidence type="ECO:0000313" key="2">
    <source>
        <dbReference type="EMBL" id="OAX77228.1"/>
    </source>
</evidence>
<protein>
    <submittedName>
        <fullName evidence="2">Uncharacterized protein</fullName>
    </submittedName>
</protein>
<dbReference type="EMBL" id="LGUA01003007">
    <property type="protein sequence ID" value="OAX77228.1"/>
    <property type="molecule type" value="Genomic_DNA"/>
</dbReference>
<feature type="region of interest" description="Disordered" evidence="1">
    <location>
        <begin position="1"/>
        <end position="78"/>
    </location>
</feature>
<feature type="compositionally biased region" description="Basic residues" evidence="1">
    <location>
        <begin position="1"/>
        <end position="16"/>
    </location>
</feature>
<evidence type="ECO:0000313" key="3">
    <source>
        <dbReference type="Proteomes" id="UP000091918"/>
    </source>
</evidence>
<organism evidence="2 3">
    <name type="scientific">Emergomyces africanus</name>
    <dbReference type="NCBI Taxonomy" id="1955775"/>
    <lineage>
        <taxon>Eukaryota</taxon>
        <taxon>Fungi</taxon>
        <taxon>Dikarya</taxon>
        <taxon>Ascomycota</taxon>
        <taxon>Pezizomycotina</taxon>
        <taxon>Eurotiomycetes</taxon>
        <taxon>Eurotiomycetidae</taxon>
        <taxon>Onygenales</taxon>
        <taxon>Ajellomycetaceae</taxon>
        <taxon>Emergomyces</taxon>
    </lineage>
</organism>
<gene>
    <name evidence="2" type="ORF">ACJ72_08475</name>
</gene>
<dbReference type="AlphaFoldDB" id="A0A1B7NKC9"/>
<dbReference type="Proteomes" id="UP000091918">
    <property type="component" value="Unassembled WGS sequence"/>
</dbReference>
<dbReference type="STRING" id="1658172.A0A1B7NKC9"/>
<name>A0A1B7NKC9_9EURO</name>
<reference evidence="2 3" key="1">
    <citation type="submission" date="2015-07" db="EMBL/GenBank/DDBJ databases">
        <title>Emmonsia species relationships and genome sequence.</title>
        <authorList>
            <person name="Cuomo C.A."/>
            <person name="Schwartz I.S."/>
            <person name="Kenyon C."/>
            <person name="de Hoog G.S."/>
            <person name="Govender N.P."/>
            <person name="Botha A."/>
            <person name="Moreno L."/>
            <person name="de Vries M."/>
            <person name="Munoz J.F."/>
            <person name="Stielow J.B."/>
        </authorList>
    </citation>
    <scope>NUCLEOTIDE SEQUENCE [LARGE SCALE GENOMIC DNA]</scope>
    <source>
        <strain evidence="2 3">CBS 136260</strain>
    </source>
</reference>
<comment type="caution">
    <text evidence="2">The sequence shown here is derived from an EMBL/GenBank/DDBJ whole genome shotgun (WGS) entry which is preliminary data.</text>
</comment>
<keyword evidence="3" id="KW-1185">Reference proteome</keyword>
<proteinExistence type="predicted"/>
<accession>A0A1B7NKC9</accession>
<dbReference type="OrthoDB" id="3942798at2759"/>